<dbReference type="RefSeq" id="WP_066608273.1">
    <property type="nucleotide sequence ID" value="NZ_FORY01000020.1"/>
</dbReference>
<dbReference type="STRING" id="576117.SAMN04488138_1209"/>
<name>A0A1I3W2Y7_9RHOB</name>
<dbReference type="GeneID" id="98666087"/>
<dbReference type="EMBL" id="FORY01000020">
    <property type="protein sequence ID" value="SFK01699.1"/>
    <property type="molecule type" value="Genomic_DNA"/>
</dbReference>
<organism evidence="1 2">
    <name type="scientific">Celeribacter halophilus</name>
    <dbReference type="NCBI Taxonomy" id="576117"/>
    <lineage>
        <taxon>Bacteria</taxon>
        <taxon>Pseudomonadati</taxon>
        <taxon>Pseudomonadota</taxon>
        <taxon>Alphaproteobacteria</taxon>
        <taxon>Rhodobacterales</taxon>
        <taxon>Roseobacteraceae</taxon>
        <taxon>Celeribacter</taxon>
    </lineage>
</organism>
<dbReference type="SUPFAM" id="SSF53474">
    <property type="entry name" value="alpha/beta-Hydrolases"/>
    <property type="match status" value="1"/>
</dbReference>
<sequence length="316" mass="36251">MSTSAQADKQIAWTNQLEKLGAEHGFFRQIDAEHKALFLRGDDTLVVTFDNLDDARQKVEDRLPWGVKFINSQGWSALGIAAHGWTWYRTEEVCDFFDELRDSKFFDQFKRVVFYGTSMAGYAAAAFSSAAPGATVIALSPQATLDRDITGGWETRFRAAWRRDFDGRYGYAPEEVATARKAWVFYDPYTGQDAIHAALFRHPNTTHIRCRHFGHNLGSVMSMMGVLKPVVYGLVNDDLDEFGVYRLLRSRRTLPYYQKLLLKRLQEMKRPRLTYRYCHAVLKASHPARRPHFANQMNQIARQLDLPAYDPGKISP</sequence>
<dbReference type="AlphaFoldDB" id="A0A1I3W2Y7"/>
<protein>
    <recommendedName>
        <fullName evidence="3">Phosphoadenosine phosphosulfate reductase</fullName>
    </recommendedName>
</protein>
<dbReference type="InterPro" id="IPR029058">
    <property type="entry name" value="AB_hydrolase_fold"/>
</dbReference>
<dbReference type="Gene3D" id="3.40.50.1820">
    <property type="entry name" value="alpha/beta hydrolase"/>
    <property type="match status" value="1"/>
</dbReference>
<evidence type="ECO:0008006" key="3">
    <source>
        <dbReference type="Google" id="ProtNLM"/>
    </source>
</evidence>
<accession>A0A1I3W2Y7</accession>
<dbReference type="OrthoDB" id="5354021at2"/>
<evidence type="ECO:0000313" key="2">
    <source>
        <dbReference type="Proteomes" id="UP000183299"/>
    </source>
</evidence>
<evidence type="ECO:0000313" key="1">
    <source>
        <dbReference type="EMBL" id="SFK01699.1"/>
    </source>
</evidence>
<gene>
    <name evidence="1" type="ORF">SAMN04488138_1209</name>
</gene>
<proteinExistence type="predicted"/>
<reference evidence="1 2" key="1">
    <citation type="submission" date="2016-10" db="EMBL/GenBank/DDBJ databases">
        <authorList>
            <person name="de Groot N.N."/>
        </authorList>
    </citation>
    <scope>NUCLEOTIDE SEQUENCE [LARGE SCALE GENOMIC DNA]</scope>
    <source>
        <strain evidence="1 2">CGMCC 1.8891</strain>
    </source>
</reference>
<keyword evidence="2" id="KW-1185">Reference proteome</keyword>
<dbReference type="Proteomes" id="UP000183299">
    <property type="component" value="Unassembled WGS sequence"/>
</dbReference>